<keyword evidence="3" id="KW-1185">Reference proteome</keyword>
<dbReference type="Pfam" id="PF06717">
    <property type="entry name" value="DUF1202"/>
    <property type="match status" value="1"/>
</dbReference>
<evidence type="ECO:0000313" key="3">
    <source>
        <dbReference type="Proteomes" id="UP000673434"/>
    </source>
</evidence>
<feature type="chain" id="PRO_5043162023" evidence="1">
    <location>
        <begin position="22"/>
        <end position="335"/>
    </location>
</feature>
<reference evidence="2 3" key="1">
    <citation type="submission" date="2021-03" db="EMBL/GenBank/DDBJ databases">
        <authorList>
            <person name="Stanton E."/>
        </authorList>
    </citation>
    <scope>NUCLEOTIDE SEQUENCE [LARGE SCALE GENOMIC DNA]</scope>
    <source>
        <strain evidence="2 3">2020EL-00037</strain>
    </source>
</reference>
<dbReference type="InterPro" id="IPR009592">
    <property type="entry name" value="DUF1202"/>
</dbReference>
<proteinExistence type="predicted"/>
<sequence length="335" mass="38227">MKYAWKTLTVLMIASPCHVLADANTPTDDVVKQQFAEQTGGIMRLQNVTLKQLDARGNQATYMLEGDMAAAEDLYIRVGVAGDYFFYERVWTRGRPVKFSAMMTAVGTKDSGWQTEFFSLQMAAKRGGRTFKEIGGDESKTLIVNDHKFMAQFAKIDASFAASKATMKTLQGQQDALKTEIAALEERINRSWGTDANGKPLDRSDVQQAMLEKMYEVDRQNDPLKFENHYYKTLYEPALAACQKKAVCDAAPLRAERDAVLNEQKRNYYRQHKEMSENIKAEMAARDKKIAPLQKQKGELNAQLMALEIRYRELARDEKYWQEGLEKMRRNGVLK</sequence>
<organism evidence="2 3">
    <name type="scientific">Klebsiella oxytoca</name>
    <dbReference type="NCBI Taxonomy" id="571"/>
    <lineage>
        <taxon>Bacteria</taxon>
        <taxon>Pseudomonadati</taxon>
        <taxon>Pseudomonadota</taxon>
        <taxon>Gammaproteobacteria</taxon>
        <taxon>Enterobacterales</taxon>
        <taxon>Enterobacteriaceae</taxon>
        <taxon>Klebsiella/Raoultella group</taxon>
        <taxon>Klebsiella</taxon>
    </lineage>
</organism>
<evidence type="ECO:0000256" key="1">
    <source>
        <dbReference type="SAM" id="SignalP"/>
    </source>
</evidence>
<dbReference type="AlphaFoldDB" id="A0A2X4Z9Y6"/>
<keyword evidence="1" id="KW-0732">Signal</keyword>
<dbReference type="RefSeq" id="WP_016807918.1">
    <property type="nucleotide sequence ID" value="NZ_CABGTQ010000016.1"/>
</dbReference>
<dbReference type="EMBL" id="JAGKON010000036">
    <property type="protein sequence ID" value="MBQ0603474.1"/>
    <property type="molecule type" value="Genomic_DNA"/>
</dbReference>
<protein>
    <submittedName>
        <fullName evidence="2">DUF1202 family protein</fullName>
    </submittedName>
</protein>
<comment type="caution">
    <text evidence="2">The sequence shown here is derived from an EMBL/GenBank/DDBJ whole genome shotgun (WGS) entry which is preliminary data.</text>
</comment>
<name>A0A2X4Z9Y6_KLEOX</name>
<evidence type="ECO:0000313" key="2">
    <source>
        <dbReference type="EMBL" id="MBQ0603474.1"/>
    </source>
</evidence>
<gene>
    <name evidence="2" type="ORF">J7S78_27125</name>
</gene>
<accession>A0A2X4Z9Y6</accession>
<feature type="signal peptide" evidence="1">
    <location>
        <begin position="1"/>
        <end position="21"/>
    </location>
</feature>
<dbReference type="Proteomes" id="UP000673434">
    <property type="component" value="Unassembled WGS sequence"/>
</dbReference>